<proteinExistence type="predicted"/>
<name>A0A9P8WJ03_9HYPO</name>
<keyword evidence="2" id="KW-1185">Reference proteome</keyword>
<comment type="caution">
    <text evidence="1">The sequence shown here is derived from an EMBL/GenBank/DDBJ whole genome shotgun (WGS) entry which is preliminary data.</text>
</comment>
<dbReference type="AlphaFoldDB" id="A0A9P8WJ03"/>
<evidence type="ECO:0000313" key="1">
    <source>
        <dbReference type="EMBL" id="KAH6900520.1"/>
    </source>
</evidence>
<dbReference type="Proteomes" id="UP000777438">
    <property type="component" value="Unassembled WGS sequence"/>
</dbReference>
<protein>
    <submittedName>
        <fullName evidence="1">Uncharacterized protein</fullName>
    </submittedName>
</protein>
<reference evidence="1 2" key="1">
    <citation type="journal article" date="2021" name="Nat. Commun.">
        <title>Genetic determinants of endophytism in the Arabidopsis root mycobiome.</title>
        <authorList>
            <person name="Mesny F."/>
            <person name="Miyauchi S."/>
            <person name="Thiergart T."/>
            <person name="Pickel B."/>
            <person name="Atanasova L."/>
            <person name="Karlsson M."/>
            <person name="Huettel B."/>
            <person name="Barry K.W."/>
            <person name="Haridas S."/>
            <person name="Chen C."/>
            <person name="Bauer D."/>
            <person name="Andreopoulos W."/>
            <person name="Pangilinan J."/>
            <person name="LaButti K."/>
            <person name="Riley R."/>
            <person name="Lipzen A."/>
            <person name="Clum A."/>
            <person name="Drula E."/>
            <person name="Henrissat B."/>
            <person name="Kohler A."/>
            <person name="Grigoriev I.V."/>
            <person name="Martin F.M."/>
            <person name="Hacquard S."/>
        </authorList>
    </citation>
    <scope>NUCLEOTIDE SEQUENCE [LARGE SCALE GENOMIC DNA]</scope>
    <source>
        <strain evidence="1 2">MPI-CAGE-CH-0241</strain>
    </source>
</reference>
<sequence length="119" mass="13784">MSLIKVRIRILLTPLLGTPQSTVCSHHGRGSLTASKCGSDQYLLTVVESSRSMPSSIRRRCRSAHYISPCLERPRRFNVRARRLARPRMHLTLHFTRCHDSAEWNRPWTWMRTASDAIQ</sequence>
<organism evidence="1 2">
    <name type="scientific">Thelonectria olida</name>
    <dbReference type="NCBI Taxonomy" id="1576542"/>
    <lineage>
        <taxon>Eukaryota</taxon>
        <taxon>Fungi</taxon>
        <taxon>Dikarya</taxon>
        <taxon>Ascomycota</taxon>
        <taxon>Pezizomycotina</taxon>
        <taxon>Sordariomycetes</taxon>
        <taxon>Hypocreomycetidae</taxon>
        <taxon>Hypocreales</taxon>
        <taxon>Nectriaceae</taxon>
        <taxon>Thelonectria</taxon>
    </lineage>
</organism>
<gene>
    <name evidence="1" type="ORF">B0T10DRAFT_470936</name>
</gene>
<dbReference type="EMBL" id="JAGPYM010000001">
    <property type="protein sequence ID" value="KAH6900520.1"/>
    <property type="molecule type" value="Genomic_DNA"/>
</dbReference>
<accession>A0A9P8WJ03</accession>
<evidence type="ECO:0000313" key="2">
    <source>
        <dbReference type="Proteomes" id="UP000777438"/>
    </source>
</evidence>